<dbReference type="EMBL" id="CP014504">
    <property type="protein sequence ID" value="AMP98961.1"/>
    <property type="molecule type" value="Genomic_DNA"/>
</dbReference>
<reference evidence="1 2" key="1">
    <citation type="submission" date="2016-03" db="EMBL/GenBank/DDBJ databases">
        <title>Complete genome sequence of Pedobacter cryoconitis PAMC 27485.</title>
        <authorList>
            <person name="Lee J."/>
            <person name="Kim O.-S."/>
        </authorList>
    </citation>
    <scope>NUCLEOTIDE SEQUENCE [LARGE SCALE GENOMIC DNA]</scope>
    <source>
        <strain evidence="1 2">PAMC 27485</strain>
    </source>
</reference>
<dbReference type="PATRIC" id="fig|188932.3.peg.2161"/>
<evidence type="ECO:0000313" key="2">
    <source>
        <dbReference type="Proteomes" id="UP000071561"/>
    </source>
</evidence>
<proteinExistence type="predicted"/>
<evidence type="ECO:0000313" key="1">
    <source>
        <dbReference type="EMBL" id="AMP98961.1"/>
    </source>
</evidence>
<dbReference type="Proteomes" id="UP000071561">
    <property type="component" value="Chromosome"/>
</dbReference>
<evidence type="ECO:0008006" key="3">
    <source>
        <dbReference type="Google" id="ProtNLM"/>
    </source>
</evidence>
<sequence length="186" mass="21605">MNRFFMKSKTLMSIVFLFAGIWGGCDQHKNLIADQREKEVSGLIRYYVNHELKRDSIFLFDKSTNLLTEICIDNILAENKDINLKKEDILNMSQKDTLTWSNKLVPIARIISNNALPIINSLPDKIRDKEGQLFYLANPIFSKDFSYAILQSSFVCGSRCGERSILLFKKEKDSWTLLKTYCKIEY</sequence>
<dbReference type="KEGG" id="pcm:AY601_2060"/>
<dbReference type="PROSITE" id="PS51257">
    <property type="entry name" value="PROKAR_LIPOPROTEIN"/>
    <property type="match status" value="1"/>
</dbReference>
<protein>
    <recommendedName>
        <fullName evidence="3">Lipoprotein</fullName>
    </recommendedName>
</protein>
<gene>
    <name evidence="1" type="ORF">AY601_2060</name>
</gene>
<accession>A0A127VCM1</accession>
<organism evidence="1 2">
    <name type="scientific">Pedobacter cryoconitis</name>
    <dbReference type="NCBI Taxonomy" id="188932"/>
    <lineage>
        <taxon>Bacteria</taxon>
        <taxon>Pseudomonadati</taxon>
        <taxon>Bacteroidota</taxon>
        <taxon>Sphingobacteriia</taxon>
        <taxon>Sphingobacteriales</taxon>
        <taxon>Sphingobacteriaceae</taxon>
        <taxon>Pedobacter</taxon>
    </lineage>
</organism>
<dbReference type="AlphaFoldDB" id="A0A127VCM1"/>
<keyword evidence="2" id="KW-1185">Reference proteome</keyword>
<name>A0A127VCM1_9SPHI</name>